<evidence type="ECO:0000256" key="4">
    <source>
        <dbReference type="ARBA" id="ARBA00022777"/>
    </source>
</evidence>
<comment type="catalytic activity">
    <reaction evidence="7 8">
        <text>CMP + ATP = CDP + ADP</text>
        <dbReference type="Rhea" id="RHEA:11600"/>
        <dbReference type="ChEBI" id="CHEBI:30616"/>
        <dbReference type="ChEBI" id="CHEBI:58069"/>
        <dbReference type="ChEBI" id="CHEBI:60377"/>
        <dbReference type="ChEBI" id="CHEBI:456216"/>
        <dbReference type="EC" id="2.7.4.25"/>
    </reaction>
</comment>
<feature type="domain" description="Cytidylate kinase" evidence="9">
    <location>
        <begin position="7"/>
        <end position="225"/>
    </location>
</feature>
<proteinExistence type="inferred from homology"/>
<keyword evidence="2 8" id="KW-0808">Transferase</keyword>
<protein>
    <recommendedName>
        <fullName evidence="8">Cytidylate kinase</fullName>
        <shortName evidence="8">CK</shortName>
        <ecNumber evidence="8">2.7.4.25</ecNumber>
    </recommendedName>
    <alternativeName>
        <fullName evidence="8">Cytidine monophosphate kinase</fullName>
        <shortName evidence="8">CMP kinase</shortName>
    </alternativeName>
</protein>
<comment type="subcellular location">
    <subcellularLocation>
        <location evidence="8">Cytoplasm</location>
    </subcellularLocation>
</comment>
<feature type="binding site" evidence="8">
    <location>
        <begin position="11"/>
        <end position="19"/>
    </location>
    <ligand>
        <name>ATP</name>
        <dbReference type="ChEBI" id="CHEBI:30616"/>
    </ligand>
</feature>
<dbReference type="Gene3D" id="3.40.50.300">
    <property type="entry name" value="P-loop containing nucleotide triphosphate hydrolases"/>
    <property type="match status" value="1"/>
</dbReference>
<dbReference type="Pfam" id="PF02224">
    <property type="entry name" value="Cytidylate_kin"/>
    <property type="match status" value="1"/>
</dbReference>
<evidence type="ECO:0000256" key="1">
    <source>
        <dbReference type="ARBA" id="ARBA00009427"/>
    </source>
</evidence>
<gene>
    <name evidence="8" type="primary">cmk</name>
    <name evidence="10" type="ORF">H9Y05_06975</name>
</gene>
<dbReference type="GO" id="GO:0006220">
    <property type="term" value="P:pyrimidine nucleotide metabolic process"/>
    <property type="evidence" value="ECO:0007669"/>
    <property type="project" value="UniProtKB-UniRule"/>
</dbReference>
<keyword evidence="3 8" id="KW-0547">Nucleotide-binding</keyword>
<organism evidence="10 11">
    <name type="scientific">Taishania pollutisoli</name>
    <dbReference type="NCBI Taxonomy" id="2766479"/>
    <lineage>
        <taxon>Bacteria</taxon>
        <taxon>Pseudomonadati</taxon>
        <taxon>Bacteroidota</taxon>
        <taxon>Flavobacteriia</taxon>
        <taxon>Flavobacteriales</taxon>
        <taxon>Crocinitomicaceae</taxon>
        <taxon>Taishania</taxon>
    </lineage>
</organism>
<sequence>MNKQLIIAIDGYSACGKSTIAKDVARILDYTFIDTGAMYRGVALYALNNQLIQGDVILTDQLADSLPEIQLDFKKNSETGKRHLFLNGTDVEEIIRRPEVAAVVSKIAAIKEVRHKLVASQREMGKNGGVVMDGRDIGSVVFPDADLKFFVTADPLIRAERRLREMQSKGIETSLESVLQNLQERDQTDRTREEGPLIQTPDAILIDTSHFTRESQLEHVLNIIREKFGD</sequence>
<dbReference type="InterPro" id="IPR027417">
    <property type="entry name" value="P-loop_NTPase"/>
</dbReference>
<evidence type="ECO:0000313" key="11">
    <source>
        <dbReference type="Proteomes" id="UP000652681"/>
    </source>
</evidence>
<evidence type="ECO:0000256" key="8">
    <source>
        <dbReference type="HAMAP-Rule" id="MF_00238"/>
    </source>
</evidence>
<reference evidence="10" key="1">
    <citation type="submission" date="2020-09" db="EMBL/GenBank/DDBJ databases">
        <title>Taishania pollutisoli gen. nov., sp. nov., Isolated from Tetrabromobisphenol A-Contaminated Soil.</title>
        <authorList>
            <person name="Chen Q."/>
        </authorList>
    </citation>
    <scope>NUCLEOTIDE SEQUENCE</scope>
    <source>
        <strain evidence="10">CZZ-1</strain>
    </source>
</reference>
<dbReference type="EC" id="2.7.4.25" evidence="8"/>
<keyword evidence="4 8" id="KW-0418">Kinase</keyword>
<keyword evidence="11" id="KW-1185">Reference proteome</keyword>
<evidence type="ECO:0000256" key="2">
    <source>
        <dbReference type="ARBA" id="ARBA00022679"/>
    </source>
</evidence>
<dbReference type="CDD" id="cd02020">
    <property type="entry name" value="CMPK"/>
    <property type="match status" value="1"/>
</dbReference>
<dbReference type="InterPro" id="IPR011994">
    <property type="entry name" value="Cytidylate_kinase_dom"/>
</dbReference>
<evidence type="ECO:0000256" key="3">
    <source>
        <dbReference type="ARBA" id="ARBA00022741"/>
    </source>
</evidence>
<dbReference type="GO" id="GO:0005524">
    <property type="term" value="F:ATP binding"/>
    <property type="evidence" value="ECO:0007669"/>
    <property type="project" value="UniProtKB-UniRule"/>
</dbReference>
<dbReference type="GO" id="GO:0015949">
    <property type="term" value="P:nucleobase-containing small molecule interconversion"/>
    <property type="evidence" value="ECO:0007669"/>
    <property type="project" value="TreeGrafter"/>
</dbReference>
<name>A0A8J6U258_9FLAO</name>
<evidence type="ECO:0000256" key="6">
    <source>
        <dbReference type="ARBA" id="ARBA00047615"/>
    </source>
</evidence>
<evidence type="ECO:0000313" key="10">
    <source>
        <dbReference type="EMBL" id="MBC9812220.1"/>
    </source>
</evidence>
<dbReference type="PANTHER" id="PTHR21299:SF2">
    <property type="entry name" value="CYTIDYLATE KINASE"/>
    <property type="match status" value="1"/>
</dbReference>
<evidence type="ECO:0000256" key="7">
    <source>
        <dbReference type="ARBA" id="ARBA00048478"/>
    </source>
</evidence>
<evidence type="ECO:0000256" key="5">
    <source>
        <dbReference type="ARBA" id="ARBA00022840"/>
    </source>
</evidence>
<dbReference type="EMBL" id="JACVEL010000003">
    <property type="protein sequence ID" value="MBC9812220.1"/>
    <property type="molecule type" value="Genomic_DNA"/>
</dbReference>
<dbReference type="HAMAP" id="MF_00238">
    <property type="entry name" value="Cytidyl_kinase_type1"/>
    <property type="match status" value="1"/>
</dbReference>
<dbReference type="Proteomes" id="UP000652681">
    <property type="component" value="Unassembled WGS sequence"/>
</dbReference>
<dbReference type="AlphaFoldDB" id="A0A8J6U258"/>
<dbReference type="SUPFAM" id="SSF52540">
    <property type="entry name" value="P-loop containing nucleoside triphosphate hydrolases"/>
    <property type="match status" value="1"/>
</dbReference>
<comment type="caution">
    <text evidence="10">The sequence shown here is derived from an EMBL/GenBank/DDBJ whole genome shotgun (WGS) entry which is preliminary data.</text>
</comment>
<dbReference type="InterPro" id="IPR003136">
    <property type="entry name" value="Cytidylate_kin"/>
</dbReference>
<accession>A0A8J6U258</accession>
<comment type="catalytic activity">
    <reaction evidence="6 8">
        <text>dCMP + ATP = dCDP + ADP</text>
        <dbReference type="Rhea" id="RHEA:25094"/>
        <dbReference type="ChEBI" id="CHEBI:30616"/>
        <dbReference type="ChEBI" id="CHEBI:57566"/>
        <dbReference type="ChEBI" id="CHEBI:58593"/>
        <dbReference type="ChEBI" id="CHEBI:456216"/>
        <dbReference type="EC" id="2.7.4.25"/>
    </reaction>
</comment>
<evidence type="ECO:0000259" key="9">
    <source>
        <dbReference type="Pfam" id="PF02224"/>
    </source>
</evidence>
<dbReference type="PANTHER" id="PTHR21299">
    <property type="entry name" value="CYTIDYLATE KINASE/PANTOATE-BETA-ALANINE LIGASE"/>
    <property type="match status" value="1"/>
</dbReference>
<dbReference type="GO" id="GO:0005829">
    <property type="term" value="C:cytosol"/>
    <property type="evidence" value="ECO:0007669"/>
    <property type="project" value="TreeGrafter"/>
</dbReference>
<keyword evidence="8" id="KW-0963">Cytoplasm</keyword>
<keyword evidence="5 8" id="KW-0067">ATP-binding</keyword>
<comment type="similarity">
    <text evidence="1 8">Belongs to the cytidylate kinase family. Type 1 subfamily.</text>
</comment>
<dbReference type="NCBIfam" id="TIGR00017">
    <property type="entry name" value="cmk"/>
    <property type="match status" value="1"/>
</dbReference>
<dbReference type="GO" id="GO:0036431">
    <property type="term" value="F:dCMP kinase activity"/>
    <property type="evidence" value="ECO:0007669"/>
    <property type="project" value="InterPro"/>
</dbReference>
<dbReference type="RefSeq" id="WP_216713882.1">
    <property type="nucleotide sequence ID" value="NZ_JACVEL010000003.1"/>
</dbReference>